<gene>
    <name evidence="1" type="ORF">MANES_04G143783v8</name>
</gene>
<proteinExistence type="predicted"/>
<reference evidence="2" key="1">
    <citation type="journal article" date="2016" name="Nat. Biotechnol.">
        <title>Sequencing wild and cultivated cassava and related species reveals extensive interspecific hybridization and genetic diversity.</title>
        <authorList>
            <person name="Bredeson J.V."/>
            <person name="Lyons J.B."/>
            <person name="Prochnik S.E."/>
            <person name="Wu G.A."/>
            <person name="Ha C.M."/>
            <person name="Edsinger-Gonzales E."/>
            <person name="Grimwood J."/>
            <person name="Schmutz J."/>
            <person name="Rabbi I.Y."/>
            <person name="Egesi C."/>
            <person name="Nauluvula P."/>
            <person name="Lebot V."/>
            <person name="Ndunguru J."/>
            <person name="Mkamilo G."/>
            <person name="Bart R.S."/>
            <person name="Setter T.L."/>
            <person name="Gleadow R.M."/>
            <person name="Kulakow P."/>
            <person name="Ferguson M.E."/>
            <person name="Rounsley S."/>
            <person name="Rokhsar D.S."/>
        </authorList>
    </citation>
    <scope>NUCLEOTIDE SEQUENCE [LARGE SCALE GENOMIC DNA]</scope>
    <source>
        <strain evidence="2">cv. AM560-2</strain>
    </source>
</reference>
<evidence type="ECO:0000313" key="2">
    <source>
        <dbReference type="Proteomes" id="UP000091857"/>
    </source>
</evidence>
<dbReference type="EMBL" id="CM004390">
    <property type="protein sequence ID" value="KAG8656499.1"/>
    <property type="molecule type" value="Genomic_DNA"/>
</dbReference>
<organism evidence="1 2">
    <name type="scientific">Manihot esculenta</name>
    <name type="common">Cassava</name>
    <name type="synonym">Jatropha manihot</name>
    <dbReference type="NCBI Taxonomy" id="3983"/>
    <lineage>
        <taxon>Eukaryota</taxon>
        <taxon>Viridiplantae</taxon>
        <taxon>Streptophyta</taxon>
        <taxon>Embryophyta</taxon>
        <taxon>Tracheophyta</taxon>
        <taxon>Spermatophyta</taxon>
        <taxon>Magnoliopsida</taxon>
        <taxon>eudicotyledons</taxon>
        <taxon>Gunneridae</taxon>
        <taxon>Pentapetalae</taxon>
        <taxon>rosids</taxon>
        <taxon>fabids</taxon>
        <taxon>Malpighiales</taxon>
        <taxon>Euphorbiaceae</taxon>
        <taxon>Crotonoideae</taxon>
        <taxon>Manihoteae</taxon>
        <taxon>Manihot</taxon>
    </lineage>
</organism>
<sequence length="107" mass="11919">MEKLETEMESMGLQSSDDDLDQAEDLCRENDVPFQEKVDTADSWRETNKVVPAVVVLRVTACRSFDTELPSSGSATGFVVDKQRGIILTSRHVVSFLYGFLSSIETI</sequence>
<keyword evidence="2" id="KW-1185">Reference proteome</keyword>
<name>A0ACB7HX26_MANES</name>
<accession>A0ACB7HX26</accession>
<protein>
    <submittedName>
        <fullName evidence="1">Uncharacterized protein</fullName>
    </submittedName>
</protein>
<comment type="caution">
    <text evidence="1">The sequence shown here is derived from an EMBL/GenBank/DDBJ whole genome shotgun (WGS) entry which is preliminary data.</text>
</comment>
<evidence type="ECO:0000313" key="1">
    <source>
        <dbReference type="EMBL" id="KAG8656499.1"/>
    </source>
</evidence>
<dbReference type="Proteomes" id="UP000091857">
    <property type="component" value="Chromosome 4"/>
</dbReference>